<keyword evidence="5 11" id="KW-0479">Metal-binding</keyword>
<dbReference type="GO" id="GO:0061158">
    <property type="term" value="P:3'-UTR-mediated mRNA destabilization"/>
    <property type="evidence" value="ECO:0007669"/>
    <property type="project" value="TreeGrafter"/>
</dbReference>
<comment type="similarity">
    <text evidence="2">Belongs to the ZC3H12 family.</text>
</comment>
<evidence type="ECO:0000256" key="7">
    <source>
        <dbReference type="ARBA" id="ARBA00022771"/>
    </source>
</evidence>
<dbReference type="InterPro" id="IPR001878">
    <property type="entry name" value="Znf_CCHC"/>
</dbReference>
<feature type="domain" description="C3H1-type" evidence="13">
    <location>
        <begin position="2211"/>
        <end position="2236"/>
    </location>
</feature>
<feature type="region of interest" description="Disordered" evidence="12">
    <location>
        <begin position="2014"/>
        <end position="2044"/>
    </location>
</feature>
<dbReference type="SMART" id="SM00343">
    <property type="entry name" value="ZnF_C2HC"/>
    <property type="match status" value="6"/>
</dbReference>
<gene>
    <name evidence="16" type="ORF">P4O66_002553</name>
</gene>
<dbReference type="SUPFAM" id="SSF56672">
    <property type="entry name" value="DNA/RNA polymerases"/>
    <property type="match status" value="1"/>
</dbReference>
<feature type="region of interest" description="Disordered" evidence="12">
    <location>
        <begin position="1810"/>
        <end position="1871"/>
    </location>
</feature>
<dbReference type="InterPro" id="IPR026960">
    <property type="entry name" value="RVT-Znf"/>
</dbReference>
<evidence type="ECO:0000256" key="6">
    <source>
        <dbReference type="ARBA" id="ARBA00022759"/>
    </source>
</evidence>
<dbReference type="Pfam" id="PF00098">
    <property type="entry name" value="zf-CCHC"/>
    <property type="match status" value="1"/>
</dbReference>
<dbReference type="InterPro" id="IPR000571">
    <property type="entry name" value="Znf_CCCH"/>
</dbReference>
<keyword evidence="17" id="KW-1185">Reference proteome</keyword>
<dbReference type="InterPro" id="IPR005135">
    <property type="entry name" value="Endo/exonuclease/phosphatase"/>
</dbReference>
<feature type="domain" description="CCHC-type" evidence="14">
    <location>
        <begin position="1334"/>
        <end position="1348"/>
    </location>
</feature>
<keyword evidence="9 11" id="KW-0862">Zinc</keyword>
<feature type="domain" description="Reverse transcriptase" evidence="15">
    <location>
        <begin position="481"/>
        <end position="753"/>
    </location>
</feature>
<dbReference type="CDD" id="cd18729">
    <property type="entry name" value="PIN_Zc3h12-like"/>
    <property type="match status" value="1"/>
</dbReference>
<feature type="domain" description="CCHC-type" evidence="14">
    <location>
        <begin position="1777"/>
        <end position="1794"/>
    </location>
</feature>
<dbReference type="GO" id="GO:0005634">
    <property type="term" value="C:nucleus"/>
    <property type="evidence" value="ECO:0007669"/>
    <property type="project" value="TreeGrafter"/>
</dbReference>
<dbReference type="InterPro" id="IPR057811">
    <property type="entry name" value="RBD_ZCCHC3_2nd"/>
</dbReference>
<keyword evidence="10" id="KW-0460">Magnesium</keyword>
<dbReference type="Pfam" id="PF23058">
    <property type="entry name" value="RBD_ZCCHC3_2nd"/>
    <property type="match status" value="2"/>
</dbReference>
<dbReference type="CDD" id="cd09076">
    <property type="entry name" value="L1-EN"/>
    <property type="match status" value="1"/>
</dbReference>
<evidence type="ECO:0000313" key="17">
    <source>
        <dbReference type="Proteomes" id="UP001239994"/>
    </source>
</evidence>
<dbReference type="PANTHER" id="PTHR12876">
    <property type="entry name" value="N4BP1-RELATED"/>
    <property type="match status" value="1"/>
</dbReference>
<feature type="region of interest" description="Disordered" evidence="12">
    <location>
        <begin position="2288"/>
        <end position="2315"/>
    </location>
</feature>
<evidence type="ECO:0000259" key="14">
    <source>
        <dbReference type="PROSITE" id="PS50158"/>
    </source>
</evidence>
<feature type="region of interest" description="Disordered" evidence="12">
    <location>
        <begin position="1083"/>
        <end position="1140"/>
    </location>
</feature>
<dbReference type="InterPro" id="IPR021869">
    <property type="entry name" value="RNase_Zc3h12_NYN"/>
</dbReference>
<proteinExistence type="inferred from homology"/>
<feature type="compositionally biased region" description="Basic and acidic residues" evidence="12">
    <location>
        <begin position="2234"/>
        <end position="2253"/>
    </location>
</feature>
<evidence type="ECO:0000256" key="4">
    <source>
        <dbReference type="ARBA" id="ARBA00022722"/>
    </source>
</evidence>
<dbReference type="Pfam" id="PF00078">
    <property type="entry name" value="RVT_1"/>
    <property type="match status" value="1"/>
</dbReference>
<dbReference type="Gene3D" id="3.40.50.11980">
    <property type="match status" value="1"/>
</dbReference>
<dbReference type="Pfam" id="PF23057">
    <property type="entry name" value="RBD_ZCCHC3_1st"/>
    <property type="match status" value="2"/>
</dbReference>
<dbReference type="Pfam" id="PF13966">
    <property type="entry name" value="zf-RVT"/>
    <property type="match status" value="1"/>
</dbReference>
<dbReference type="Gene3D" id="4.10.60.10">
    <property type="entry name" value="Zinc finger, CCHC-type"/>
    <property type="match status" value="2"/>
</dbReference>
<reference evidence="16" key="1">
    <citation type="submission" date="2023-03" db="EMBL/GenBank/DDBJ databases">
        <title>Electrophorus voltai genome.</title>
        <authorList>
            <person name="Bian C."/>
        </authorList>
    </citation>
    <scope>NUCLEOTIDE SEQUENCE</scope>
    <source>
        <strain evidence="16">CB-2022</strain>
        <tissue evidence="16">Muscle</tissue>
    </source>
</reference>
<evidence type="ECO:0000256" key="12">
    <source>
        <dbReference type="SAM" id="MobiDB-lite"/>
    </source>
</evidence>
<dbReference type="InterPro" id="IPR051101">
    <property type="entry name" value="ZC3H12/N4BP1_RNase_Reg"/>
</dbReference>
<comment type="cofactor">
    <cofactor evidence="1">
        <name>Mg(2+)</name>
        <dbReference type="ChEBI" id="CHEBI:18420"/>
    </cofactor>
</comment>
<sequence>MADLTILTSNVRGLQNAEKRAAVFQCLASSPSAICCLQEVHLRDRRDEALFAQQWKKGKAYWSVGGVRSSGVGILLEDPTFEKVSAFDIVPGRAMGVDATWRGQHLRVLCAYAPVEASSRIAFFDALVPSCVTHRHLFLAGDFNVFLEGRADVSRKHFQKLLSDFSLSDAFKKCNPRNPGHTWHNSRGATSHLDYILASPSVTFKTASLTPRWYSDHLVLEASASINAPAVGRGYWKLNVQVLEEAEFQSLFRDHFAAWRGCKDGYVSPAAWWEHVKEWTRALITHYCRRRKAERLGRVRDVERQLRREYADRNNGEELDLVRVQALKDELRVLHERSAAALLFHARLQHVEEDERCTASFFQRVRQAREERCFTSLKDSEGHTCSDPARMMEVAKEFYSKLFNKRTTNFEVGEQFLQHLKVCLPSTARDSLEAPFTLAELTGVLGKMNRRKVPGLDGLPVEFYSTFWDVLGPEIVEVAEDVHRQGLLTASMRTGALSLLYKRGDATDLANWRPLTMLCVDVKIFAKALTERLKKAMSLLVHGDQTCGVPGRSATWNLHLIRDAISWVEDRNVPLALVSLDQEKAFDRVDHRFLERVLIKLGFGPFFMRWFKTLYAGVGSRVSINGHLSELVPQVSGVRQGCPLSPLLYALYIEPLAAAIRAHPEIDGLPLPGGGGAVVKLAQYADDTTLFVCSDQSLRHALDMVRSFGKASGAALNLGKSVAKYFGCWRHRRDIGGGLALSDGPLKILGVHFTSEGAARVNWAERLAHARKKLGLWKSRSLSFLGKVLALKADVLPSLLYLAHVYPMPRSMWRGLTKDVFNLVWGGKYEYVKREVMYLGKDKGGRDVPDFPLKLDCLFFAQLCARLAAPLEHPHQYFIRLWLSWPLRKVVRTWSNSGPKAETLPEHFDHMVRWSKSLPAGLRPESLAKHRLLYKTVLEARGTRAVVGLEEDTWSRVQPKGLDNRLQDLNWRCIHGKLPVRDVLYRHGLTRHPRCPRPNCAEEETLRHVFWDCGYARDVWGKVAGLCRTLDPQFQLTYNKVTWGWPQDTRPSFAPRMWELAQLVRTAEQRPLEHRLGIAGDLEDLRRISGPEPATGEQMADGGSPDGGPRSPGLAGGASAEALEPGRTTPTEPGLGAGGGGLLNTARFRWENPGDGTVFTERVLFIREVLFGALGLTPGDLLCAQRNGPLGFYDVTLSTVENYRRVLDRRAELQHHPVGKYYVVDPLWDGNRRVVTTHVFNPHVPTDLIRRFLQEYGTVHPGERMVRDELGIWNGRRQYQVSFKEDGKGGLVHPPALFAIDGNRGYLFYRDQPVFCRSCRGHGHRMEDCPELECLNCLEKGHLARDCRGPRRCRRCQSEGHLARSCPGSRTYAAAVVRGTRDCEEDSASTGEQAGPREAEVLMMDPVKEERVEEPLSQDRALQVQSGLLETGQSQETEKAPAVVRKRTRAGGRIPGEDLRSTKAKRAGKGGAAPKGPLTFTPGSDSTGSFPPSPPGLLEAELPLDAPRPRITSGGPEEDLCSGLGWRSGMAAEGPRGPERANGTSAEASDPWGTASAEPGSEIGGGSLLDTARFRWRNPEEEPPFMERVPFIREVLFGVLGLTPGDLICAQRNGPRGFFDVTFSSTGVYRRVLEQRVQLQSHPVGRWFMVEPLWDEARRLVTTHMFNPHVPTDHIRRFLQGYGEVHPGERYVRDELGIWNGRRQFMVSFKEDGDGGLVHPPAFFTLGFNRGYLFYREQPAFCRNCRGHGHKTEDCPDLQCLNCLDPGHMARDCKGPRRCRICRAEGHLARSCPSQGRTYAAAVVGNRRGESAACPGRAPVEDVGPEGGGADRKEAAEDQNDGDWASNCILPPPGNGSSGSGQSQGEERAPAGEIEQACFEGDDHWFAPVPALACVLKTHACPDLHCTLCLSSFHMDLDAWGSSPSLSQMSVPYHGSMHQSNTGPEEEPTNEGSEFQAQLDQFRKLGFSSAQVRAVLMKLGCQKDTNRILGELIQAGVETEEKEEPHVSTALLSRENGTDKGHGSLAPCKSTLPSPTDREEVASDSNDLRPIVIDGSNVAMSHGNKEVFSCLGIQLAVKYFLDRGHTDLTVFVPSWRREPPRPDVPITDQRILRELERRKILVFTPSRRVAGKRVVCYDDRFIVKLAFELDGIIVSNDTYRDLQAENPEWKRFIEERLLMFSFVNDKFMPPDDPLGRHGPTIDNFLRKTPRAPKRLPCPYGKKCTYGIKCKFSHPERARQPQRSLADELREKAKSVASPQRAPSSGLASAHSTSLEEVLEQKLVLDRTGPLKSGHTSENVPVLKSGLRSAHRKSLQKRERLGHYLLDSSHASSQELLDSTHTSSQELLDSGLGSYECHCTELRSGRNEHTCKGELWKPKPRAGRRSGSQSCSCCFLDQSMSSSSGCQHHSIGLGTSQNPGAASYCQPRYHSYSGTPTSSPVKRHQSSLPTAFPPQLEREQVREKLMAIFNVRLVDKAMDMFPNLMEPVELAVEIVNLQSYGGVL</sequence>
<dbReference type="InterPro" id="IPR036875">
    <property type="entry name" value="Znf_CCHC_sf"/>
</dbReference>
<feature type="compositionally biased region" description="Polar residues" evidence="12">
    <location>
        <begin position="1481"/>
        <end position="1490"/>
    </location>
</feature>
<dbReference type="GO" id="GO:0003729">
    <property type="term" value="F:mRNA binding"/>
    <property type="evidence" value="ECO:0007669"/>
    <property type="project" value="TreeGrafter"/>
</dbReference>
<dbReference type="GO" id="GO:0004521">
    <property type="term" value="F:RNA endonuclease activity"/>
    <property type="evidence" value="ECO:0007669"/>
    <property type="project" value="TreeGrafter"/>
</dbReference>
<dbReference type="InterPro" id="IPR043502">
    <property type="entry name" value="DNA/RNA_pol_sf"/>
</dbReference>
<dbReference type="Pfam" id="PF03372">
    <property type="entry name" value="Exo_endo_phos"/>
    <property type="match status" value="1"/>
</dbReference>
<dbReference type="Gene3D" id="3.60.10.10">
    <property type="entry name" value="Endonuclease/exonuclease/phosphatase"/>
    <property type="match status" value="1"/>
</dbReference>
<evidence type="ECO:0000256" key="8">
    <source>
        <dbReference type="ARBA" id="ARBA00022801"/>
    </source>
</evidence>
<dbReference type="FunFam" id="3.40.50.11980:FF:000001">
    <property type="entry name" value="ZC3H12A isoform 1"/>
    <property type="match status" value="1"/>
</dbReference>
<dbReference type="InterPro" id="IPR057810">
    <property type="entry name" value="RBD_ZCCHC3_1st"/>
</dbReference>
<evidence type="ECO:0000256" key="11">
    <source>
        <dbReference type="PROSITE-ProRule" id="PRU00723"/>
    </source>
</evidence>
<dbReference type="EMBL" id="JAROKS010000022">
    <property type="protein sequence ID" value="KAK1788742.1"/>
    <property type="molecule type" value="Genomic_DNA"/>
</dbReference>
<feature type="region of interest" description="Disordered" evidence="12">
    <location>
        <begin position="1428"/>
        <end position="1566"/>
    </location>
</feature>
<dbReference type="InterPro" id="IPR040757">
    <property type="entry name" value="Regnase_1/ZC3H12_C"/>
</dbReference>
<dbReference type="SUPFAM" id="SSF57756">
    <property type="entry name" value="Retrovirus zinc finger-like domains"/>
    <property type="match status" value="2"/>
</dbReference>
<protein>
    <recommendedName>
        <fullName evidence="3">Cleavage and polyadenylation specificity factor subunit 4</fullName>
    </recommendedName>
</protein>
<dbReference type="PANTHER" id="PTHR12876:SF10">
    <property type="entry name" value="ENDORIBONUCLEASE ZC3H12A"/>
    <property type="match status" value="1"/>
</dbReference>
<feature type="zinc finger region" description="C3H1-type" evidence="11">
    <location>
        <begin position="2211"/>
        <end position="2236"/>
    </location>
</feature>
<feature type="domain" description="CCHC-type" evidence="14">
    <location>
        <begin position="1351"/>
        <end position="1367"/>
    </location>
</feature>
<dbReference type="PROSITE" id="PS50103">
    <property type="entry name" value="ZF_C3H1"/>
    <property type="match status" value="1"/>
</dbReference>
<dbReference type="InterPro" id="IPR040546">
    <property type="entry name" value="Rege-1_UBA-like"/>
</dbReference>
<feature type="region of interest" description="Disordered" evidence="12">
    <location>
        <begin position="1934"/>
        <end position="1954"/>
    </location>
</feature>
<evidence type="ECO:0000259" key="13">
    <source>
        <dbReference type="PROSITE" id="PS50103"/>
    </source>
</evidence>
<keyword evidence="6" id="KW-0255">Endonuclease</keyword>
<evidence type="ECO:0000313" key="16">
    <source>
        <dbReference type="EMBL" id="KAK1788742.1"/>
    </source>
</evidence>
<comment type="caution">
    <text evidence="16">The sequence shown here is derived from an EMBL/GenBank/DDBJ whole genome shotgun (WGS) entry which is preliminary data.</text>
</comment>
<dbReference type="CDD" id="cd01650">
    <property type="entry name" value="RT_nLTR_like"/>
    <property type="match status" value="1"/>
</dbReference>
<feature type="compositionally biased region" description="Polar residues" evidence="12">
    <location>
        <begin position="2256"/>
        <end position="2272"/>
    </location>
</feature>
<dbReference type="Proteomes" id="UP001239994">
    <property type="component" value="Unassembled WGS sequence"/>
</dbReference>
<keyword evidence="7 11" id="KW-0863">Zinc-finger</keyword>
<dbReference type="PROSITE" id="PS50878">
    <property type="entry name" value="RT_POL"/>
    <property type="match status" value="1"/>
</dbReference>
<evidence type="ECO:0000256" key="10">
    <source>
        <dbReference type="ARBA" id="ARBA00022842"/>
    </source>
</evidence>
<dbReference type="Pfam" id="PF11977">
    <property type="entry name" value="RNase_Zc3h12a"/>
    <property type="match status" value="1"/>
</dbReference>
<dbReference type="GO" id="GO:0008270">
    <property type="term" value="F:zinc ion binding"/>
    <property type="evidence" value="ECO:0007669"/>
    <property type="project" value="UniProtKB-KW"/>
</dbReference>
<evidence type="ECO:0000256" key="3">
    <source>
        <dbReference type="ARBA" id="ARBA00016264"/>
    </source>
</evidence>
<keyword evidence="8" id="KW-0378">Hydrolase</keyword>
<keyword evidence="4" id="KW-0540">Nuclease</keyword>
<dbReference type="InterPro" id="IPR000477">
    <property type="entry name" value="RT_dom"/>
</dbReference>
<feature type="compositionally biased region" description="Low complexity" evidence="12">
    <location>
        <begin position="1101"/>
        <end position="1126"/>
    </location>
</feature>
<evidence type="ECO:0000259" key="15">
    <source>
        <dbReference type="PROSITE" id="PS50878"/>
    </source>
</evidence>
<dbReference type="Pfam" id="PF18039">
    <property type="entry name" value="UBA_6"/>
    <property type="match status" value="1"/>
</dbReference>
<dbReference type="GO" id="GO:0016787">
    <property type="term" value="F:hydrolase activity"/>
    <property type="evidence" value="ECO:0007669"/>
    <property type="project" value="UniProtKB-KW"/>
</dbReference>
<dbReference type="InterPro" id="IPR036691">
    <property type="entry name" value="Endo/exonu/phosph_ase_sf"/>
</dbReference>
<feature type="region of interest" description="Disordered" evidence="12">
    <location>
        <begin position="2234"/>
        <end position="2272"/>
    </location>
</feature>
<evidence type="ECO:0000256" key="2">
    <source>
        <dbReference type="ARBA" id="ARBA00010922"/>
    </source>
</evidence>
<evidence type="ECO:0000256" key="5">
    <source>
        <dbReference type="ARBA" id="ARBA00022723"/>
    </source>
</evidence>
<organism evidence="16 17">
    <name type="scientific">Electrophorus voltai</name>
    <dbReference type="NCBI Taxonomy" id="2609070"/>
    <lineage>
        <taxon>Eukaryota</taxon>
        <taxon>Metazoa</taxon>
        <taxon>Chordata</taxon>
        <taxon>Craniata</taxon>
        <taxon>Vertebrata</taxon>
        <taxon>Euteleostomi</taxon>
        <taxon>Actinopterygii</taxon>
        <taxon>Neopterygii</taxon>
        <taxon>Teleostei</taxon>
        <taxon>Ostariophysi</taxon>
        <taxon>Gymnotiformes</taxon>
        <taxon>Gymnotoidei</taxon>
        <taxon>Gymnotidae</taxon>
        <taxon>Electrophorus</taxon>
    </lineage>
</organism>
<dbReference type="PROSITE" id="PS50158">
    <property type="entry name" value="ZF_CCHC"/>
    <property type="match status" value="4"/>
</dbReference>
<evidence type="ECO:0000256" key="9">
    <source>
        <dbReference type="ARBA" id="ARBA00022833"/>
    </source>
</evidence>
<feature type="domain" description="CCHC-type" evidence="14">
    <location>
        <begin position="1760"/>
        <end position="1774"/>
    </location>
</feature>
<accession>A0AAD8YWU3</accession>
<dbReference type="SUPFAM" id="SSF56219">
    <property type="entry name" value="DNase I-like"/>
    <property type="match status" value="1"/>
</dbReference>
<name>A0AAD8YWU3_9TELE</name>
<evidence type="ECO:0000256" key="1">
    <source>
        <dbReference type="ARBA" id="ARBA00001946"/>
    </source>
</evidence>
<dbReference type="Pfam" id="PF18561">
    <property type="entry name" value="Regnase_1_C"/>
    <property type="match status" value="1"/>
</dbReference>
<dbReference type="GO" id="GO:0036464">
    <property type="term" value="C:cytoplasmic ribonucleoprotein granule"/>
    <property type="evidence" value="ECO:0007669"/>
    <property type="project" value="TreeGrafter"/>
</dbReference>